<dbReference type="GO" id="GO:0003677">
    <property type="term" value="F:DNA binding"/>
    <property type="evidence" value="ECO:0007669"/>
    <property type="project" value="UniProtKB-KW"/>
</dbReference>
<dbReference type="PANTHER" id="PTHR46797:SF1">
    <property type="entry name" value="METHYLPHOSPHONATE SYNTHASE"/>
    <property type="match status" value="1"/>
</dbReference>
<dbReference type="RefSeq" id="WP_073110963.1">
    <property type="nucleotide sequence ID" value="NZ_FQZY01000037.1"/>
</dbReference>
<proteinExistence type="predicted"/>
<dbReference type="PROSITE" id="PS50943">
    <property type="entry name" value="HTH_CROC1"/>
    <property type="match status" value="1"/>
</dbReference>
<dbReference type="GO" id="GO:0005829">
    <property type="term" value="C:cytosol"/>
    <property type="evidence" value="ECO:0007669"/>
    <property type="project" value="TreeGrafter"/>
</dbReference>
<dbReference type="OrthoDB" id="2002798at2"/>
<name>A0A1M6QSB7_9FIRM</name>
<evidence type="ECO:0000313" key="4">
    <source>
        <dbReference type="Proteomes" id="UP000184301"/>
    </source>
</evidence>
<dbReference type="Pfam" id="PF01381">
    <property type="entry name" value="HTH_3"/>
    <property type="match status" value="1"/>
</dbReference>
<dbReference type="STRING" id="1121950.SAMN02745243_02507"/>
<evidence type="ECO:0000259" key="2">
    <source>
        <dbReference type="PROSITE" id="PS50943"/>
    </source>
</evidence>
<gene>
    <name evidence="3" type="ORF">SAMN02745243_02507</name>
</gene>
<reference evidence="3 4" key="1">
    <citation type="submission" date="2016-11" db="EMBL/GenBank/DDBJ databases">
        <authorList>
            <person name="Jaros S."/>
            <person name="Januszkiewicz K."/>
            <person name="Wedrychowicz H."/>
        </authorList>
    </citation>
    <scope>NUCLEOTIDE SEQUENCE [LARGE SCALE GENOMIC DNA]</scope>
    <source>
        <strain evidence="3 4">DSM 15480</strain>
    </source>
</reference>
<dbReference type="GO" id="GO:0003700">
    <property type="term" value="F:DNA-binding transcription factor activity"/>
    <property type="evidence" value="ECO:0007669"/>
    <property type="project" value="TreeGrafter"/>
</dbReference>
<evidence type="ECO:0000313" key="3">
    <source>
        <dbReference type="EMBL" id="SHK23114.1"/>
    </source>
</evidence>
<dbReference type="EMBL" id="FQZY01000037">
    <property type="protein sequence ID" value="SHK23114.1"/>
    <property type="molecule type" value="Genomic_DNA"/>
</dbReference>
<dbReference type="InterPro" id="IPR001387">
    <property type="entry name" value="Cro/C1-type_HTH"/>
</dbReference>
<dbReference type="Gene3D" id="1.10.260.40">
    <property type="entry name" value="lambda repressor-like DNA-binding domains"/>
    <property type="match status" value="1"/>
</dbReference>
<feature type="domain" description="HTH cro/C1-type" evidence="2">
    <location>
        <begin position="14"/>
        <end position="68"/>
    </location>
</feature>
<evidence type="ECO:0000256" key="1">
    <source>
        <dbReference type="ARBA" id="ARBA00023125"/>
    </source>
</evidence>
<dbReference type="InterPro" id="IPR010982">
    <property type="entry name" value="Lambda_DNA-bd_dom_sf"/>
</dbReference>
<dbReference type="SMART" id="SM00530">
    <property type="entry name" value="HTH_XRE"/>
    <property type="match status" value="1"/>
</dbReference>
<protein>
    <submittedName>
        <fullName evidence="3">Helix-turn-helix domain-containing protein</fullName>
    </submittedName>
</protein>
<dbReference type="SUPFAM" id="SSF47413">
    <property type="entry name" value="lambda repressor-like DNA-binding domains"/>
    <property type="match status" value="1"/>
</dbReference>
<accession>A0A1M6QSB7</accession>
<dbReference type="AlphaFoldDB" id="A0A1M6QSB7"/>
<sequence>MKMKSDAKILGENIRSVRKKQKITQETLAFDADISVKMLSEYENGKREMNSQVLFRIADALMIPVDELVPERLRVSQPEVHMAPDEEILLNMLQKMNPEARDLIMKMANQLSQTSVA</sequence>
<dbReference type="CDD" id="cd00093">
    <property type="entry name" value="HTH_XRE"/>
    <property type="match status" value="1"/>
</dbReference>
<organism evidence="3 4">
    <name type="scientific">Hespellia stercorisuis DSM 15480</name>
    <dbReference type="NCBI Taxonomy" id="1121950"/>
    <lineage>
        <taxon>Bacteria</taxon>
        <taxon>Bacillati</taxon>
        <taxon>Bacillota</taxon>
        <taxon>Clostridia</taxon>
        <taxon>Lachnospirales</taxon>
        <taxon>Lachnospiraceae</taxon>
        <taxon>Hespellia</taxon>
    </lineage>
</organism>
<dbReference type="PANTHER" id="PTHR46797">
    <property type="entry name" value="HTH-TYPE TRANSCRIPTIONAL REGULATOR"/>
    <property type="match status" value="1"/>
</dbReference>
<dbReference type="InterPro" id="IPR050807">
    <property type="entry name" value="TransReg_Diox_bact_type"/>
</dbReference>
<dbReference type="Proteomes" id="UP000184301">
    <property type="component" value="Unassembled WGS sequence"/>
</dbReference>
<keyword evidence="1" id="KW-0238">DNA-binding</keyword>
<keyword evidence="4" id="KW-1185">Reference proteome</keyword>